<dbReference type="EMBL" id="SKBQ01000013">
    <property type="protein sequence ID" value="TPX17420.1"/>
    <property type="molecule type" value="Genomic_DNA"/>
</dbReference>
<evidence type="ECO:0000256" key="10">
    <source>
        <dbReference type="HAMAP-Rule" id="MF_03064"/>
    </source>
</evidence>
<dbReference type="HAMAP" id="MF_03064">
    <property type="entry name" value="SLC25A38"/>
    <property type="match status" value="1"/>
</dbReference>
<dbReference type="AlphaFoldDB" id="A0A507BL17"/>
<reference evidence="13 14" key="1">
    <citation type="submission" date="2019-06" db="EMBL/GenBank/DDBJ databases">
        <title>Draft genome sequence of the filamentous fungus Phialemoniopsis curvata isolated from diesel fuel.</title>
        <authorList>
            <person name="Varaljay V.A."/>
            <person name="Lyon W.J."/>
            <person name="Crouch A.L."/>
            <person name="Drake C.E."/>
            <person name="Hollomon J.M."/>
            <person name="Nadeau L.J."/>
            <person name="Nunn H.S."/>
            <person name="Stevenson B.S."/>
            <person name="Bojanowski C.L."/>
            <person name="Crookes-Goodson W.J."/>
        </authorList>
    </citation>
    <scope>NUCLEOTIDE SEQUENCE [LARGE SCALE GENOMIC DNA]</scope>
    <source>
        <strain evidence="13 14">D216</strain>
    </source>
</reference>
<evidence type="ECO:0000256" key="9">
    <source>
        <dbReference type="ARBA" id="ARBA00034060"/>
    </source>
</evidence>
<keyword evidence="5 10" id="KW-0999">Mitochondrion inner membrane</keyword>
<comment type="catalytic activity">
    <reaction evidence="9 10">
        <text>glycine(in) = glycine(out)</text>
        <dbReference type="Rhea" id="RHEA:70715"/>
        <dbReference type="ChEBI" id="CHEBI:57305"/>
    </reaction>
</comment>
<dbReference type="InterPro" id="IPR023395">
    <property type="entry name" value="MCP_dom_sf"/>
</dbReference>
<dbReference type="Proteomes" id="UP000319257">
    <property type="component" value="Unassembled WGS sequence"/>
</dbReference>
<proteinExistence type="inferred from homology"/>
<dbReference type="FunCoup" id="A0A507BL17">
    <property type="interactions" value="91"/>
</dbReference>
<evidence type="ECO:0000256" key="6">
    <source>
        <dbReference type="ARBA" id="ARBA00022989"/>
    </source>
</evidence>
<gene>
    <name evidence="13" type="ORF">E0L32_003063</name>
</gene>
<dbReference type="Gene3D" id="1.50.40.10">
    <property type="entry name" value="Mitochondrial carrier domain"/>
    <property type="match status" value="2"/>
</dbReference>
<evidence type="ECO:0000256" key="2">
    <source>
        <dbReference type="ARBA" id="ARBA00022448"/>
    </source>
</evidence>
<feature type="region of interest" description="Disordered" evidence="12">
    <location>
        <begin position="86"/>
        <end position="107"/>
    </location>
</feature>
<keyword evidence="4 10" id="KW-0677">Repeat</keyword>
<feature type="repeat" description="Solcar" evidence="11">
    <location>
        <begin position="126"/>
        <end position="209"/>
    </location>
</feature>
<dbReference type="GO" id="GO:1904983">
    <property type="term" value="P:glycine import into mitochondrion"/>
    <property type="evidence" value="ECO:0007669"/>
    <property type="project" value="UniProtKB-UniRule"/>
</dbReference>
<feature type="repeat" description="Solcar" evidence="11">
    <location>
        <begin position="367"/>
        <end position="451"/>
    </location>
</feature>
<dbReference type="RefSeq" id="XP_030999131.1">
    <property type="nucleotide sequence ID" value="XM_031137322.1"/>
</dbReference>
<sequence>MSSAVLASRDNPDTWVRKFPGLPATTLRLFASAEKAVSHIALDAELSAGCLSFDHGSRNPPSSLFLPPSLPPSCALLVPVTMSDGGARKAASKSSKPPLPPNVPLSRCTTSLPASANPRLTHSCANDPAFHFAAGLGSGVLSAVLLQPIDLLKTRVQQSGHHSLLQSLAEIRSSPRGLPALWRGTVPSALRTGFGSAIYFTTLNAIRQNVSRLSSAAAATTTLSASSSSSSSGAAAGAVQQQQQQQHSSSLVRLGPTANMLSGAAARAFAGLVLMPLTVIKVRYESSLYAYGSVLGAGRDILRAEGPRGFFAGFGATAIRDAPYAGFYVLFYEQSKRTLSRLYPTTTTATDENNSSSGGGKKMGMSRAAAINFSSGVLAATVCSVISNPFDAVKTRIQLQPAEYRNMAHAARRMLGEEGFRSMWDGLALRMSRKALSSALAWTLYEELIRRAEATLEKNRARRDVL</sequence>
<dbReference type="InterPro" id="IPR030847">
    <property type="entry name" value="Hem25/SLC25A38"/>
</dbReference>
<evidence type="ECO:0000256" key="5">
    <source>
        <dbReference type="ARBA" id="ARBA00022792"/>
    </source>
</evidence>
<evidence type="ECO:0000313" key="14">
    <source>
        <dbReference type="Proteomes" id="UP000319257"/>
    </source>
</evidence>
<name>A0A507BL17_9PEZI</name>
<evidence type="ECO:0000256" key="3">
    <source>
        <dbReference type="ARBA" id="ARBA00022692"/>
    </source>
</evidence>
<keyword evidence="3 10" id="KW-0812">Transmembrane</keyword>
<dbReference type="PANTHER" id="PTHR46181">
    <property type="entry name" value="MITOCHONDRIAL GLYCINE TRANSPORTER"/>
    <property type="match status" value="1"/>
</dbReference>
<evidence type="ECO:0000256" key="7">
    <source>
        <dbReference type="ARBA" id="ARBA00023128"/>
    </source>
</evidence>
<dbReference type="Pfam" id="PF00153">
    <property type="entry name" value="Mito_carr"/>
    <property type="match status" value="3"/>
</dbReference>
<dbReference type="PROSITE" id="PS50920">
    <property type="entry name" value="SOLCAR"/>
    <property type="match status" value="3"/>
</dbReference>
<keyword evidence="2 10" id="KW-0813">Transport</keyword>
<dbReference type="InterPro" id="IPR018108">
    <property type="entry name" value="MCP_transmembrane"/>
</dbReference>
<dbReference type="GO" id="GO:0015187">
    <property type="term" value="F:glycine transmembrane transporter activity"/>
    <property type="evidence" value="ECO:0007669"/>
    <property type="project" value="UniProtKB-UniRule"/>
</dbReference>
<dbReference type="InParanoid" id="A0A507BL17"/>
<organism evidence="13 14">
    <name type="scientific">Thyridium curvatum</name>
    <dbReference type="NCBI Taxonomy" id="1093900"/>
    <lineage>
        <taxon>Eukaryota</taxon>
        <taxon>Fungi</taxon>
        <taxon>Dikarya</taxon>
        <taxon>Ascomycota</taxon>
        <taxon>Pezizomycotina</taxon>
        <taxon>Sordariomycetes</taxon>
        <taxon>Sordariomycetidae</taxon>
        <taxon>Thyridiales</taxon>
        <taxon>Thyridiaceae</taxon>
        <taxon>Thyridium</taxon>
    </lineage>
</organism>
<dbReference type="SUPFAM" id="SSF103506">
    <property type="entry name" value="Mitochondrial carrier"/>
    <property type="match status" value="1"/>
</dbReference>
<dbReference type="OrthoDB" id="1924968at2759"/>
<evidence type="ECO:0000256" key="4">
    <source>
        <dbReference type="ARBA" id="ARBA00022737"/>
    </source>
</evidence>
<dbReference type="GeneID" id="41970510"/>
<keyword evidence="6 10" id="KW-1133">Transmembrane helix</keyword>
<protein>
    <recommendedName>
        <fullName evidence="10">Mitochondrial glycine transporter</fullName>
    </recommendedName>
    <alternativeName>
        <fullName evidence="10">Solute carrier family 25 member 38 homolog</fullName>
    </alternativeName>
</protein>
<evidence type="ECO:0000256" key="12">
    <source>
        <dbReference type="SAM" id="MobiDB-lite"/>
    </source>
</evidence>
<dbReference type="STRING" id="1093900.A0A507BL17"/>
<comment type="function">
    <text evidence="10">Mitochondrial glycine transporter that imports glycine into the mitochondrial matrix. Plays an important role in providing glycine for the first enzymatic step in heme biosynthesis, the condensation of glycine with succinyl-CoA to produce 5-aminolevulinate (ALA) in the miochondrial matrix.</text>
</comment>
<accession>A0A507BL17</accession>
<dbReference type="GO" id="GO:0005743">
    <property type="term" value="C:mitochondrial inner membrane"/>
    <property type="evidence" value="ECO:0007669"/>
    <property type="project" value="UniProtKB-SubCell"/>
</dbReference>
<keyword evidence="14" id="KW-1185">Reference proteome</keyword>
<keyword evidence="7 10" id="KW-0496">Mitochondrion</keyword>
<dbReference type="PANTHER" id="PTHR46181:SF3">
    <property type="entry name" value="MITOCHONDRIAL GLYCINE TRANSPORTER"/>
    <property type="match status" value="1"/>
</dbReference>
<keyword evidence="8 10" id="KW-0472">Membrane</keyword>
<evidence type="ECO:0000313" key="13">
    <source>
        <dbReference type="EMBL" id="TPX17420.1"/>
    </source>
</evidence>
<feature type="repeat" description="Solcar" evidence="11">
    <location>
        <begin position="254"/>
        <end position="338"/>
    </location>
</feature>
<comment type="similarity">
    <text evidence="10">Belongs to the mitochondrial carrier (TC 2.A.29) family. SLC25A38 subfamily.</text>
</comment>
<comment type="caution">
    <text evidence="13">The sequence shown here is derived from an EMBL/GenBank/DDBJ whole genome shotgun (WGS) entry which is preliminary data.</text>
</comment>
<evidence type="ECO:0000256" key="8">
    <source>
        <dbReference type="ARBA" id="ARBA00023136"/>
    </source>
</evidence>
<evidence type="ECO:0000256" key="11">
    <source>
        <dbReference type="PROSITE-ProRule" id="PRU00282"/>
    </source>
</evidence>
<comment type="subcellular location">
    <subcellularLocation>
        <location evidence="1">Membrane</location>
        <topology evidence="1">Multi-pass membrane protein</topology>
    </subcellularLocation>
    <subcellularLocation>
        <location evidence="10">Mitochondrion inner membrane</location>
        <topology evidence="10">Multi-pass membrane protein</topology>
    </subcellularLocation>
</comment>
<evidence type="ECO:0000256" key="1">
    <source>
        <dbReference type="ARBA" id="ARBA00004141"/>
    </source>
</evidence>